<dbReference type="RefSeq" id="WP_145078223.1">
    <property type="nucleotide sequence ID" value="NZ_CP036425.1"/>
</dbReference>
<dbReference type="OrthoDB" id="70840at2"/>
<dbReference type="AlphaFoldDB" id="A0A517YW12"/>
<keyword evidence="3" id="KW-1185">Reference proteome</keyword>
<proteinExistence type="predicted"/>
<gene>
    <name evidence="2" type="ORF">KS4_24930</name>
</gene>
<dbReference type="EMBL" id="CP036425">
    <property type="protein sequence ID" value="QDU34423.1"/>
    <property type="molecule type" value="Genomic_DNA"/>
</dbReference>
<dbReference type="Proteomes" id="UP000317369">
    <property type="component" value="Chromosome"/>
</dbReference>
<dbReference type="Pfam" id="PF00583">
    <property type="entry name" value="Acetyltransf_1"/>
    <property type="match status" value="1"/>
</dbReference>
<dbReference type="CDD" id="cd04301">
    <property type="entry name" value="NAT_SF"/>
    <property type="match status" value="1"/>
</dbReference>
<name>A0A517YW12_9BACT</name>
<reference evidence="2 3" key="1">
    <citation type="submission" date="2019-02" db="EMBL/GenBank/DDBJ databases">
        <title>Deep-cultivation of Planctomycetes and their phenomic and genomic characterization uncovers novel biology.</title>
        <authorList>
            <person name="Wiegand S."/>
            <person name="Jogler M."/>
            <person name="Boedeker C."/>
            <person name="Pinto D."/>
            <person name="Vollmers J."/>
            <person name="Rivas-Marin E."/>
            <person name="Kohn T."/>
            <person name="Peeters S.H."/>
            <person name="Heuer A."/>
            <person name="Rast P."/>
            <person name="Oberbeckmann S."/>
            <person name="Bunk B."/>
            <person name="Jeske O."/>
            <person name="Meyerdierks A."/>
            <person name="Storesund J.E."/>
            <person name="Kallscheuer N."/>
            <person name="Luecker S."/>
            <person name="Lage O.M."/>
            <person name="Pohl T."/>
            <person name="Merkel B.J."/>
            <person name="Hornburger P."/>
            <person name="Mueller R.-W."/>
            <person name="Bruemmer F."/>
            <person name="Labrenz M."/>
            <person name="Spormann A.M."/>
            <person name="Op den Camp H."/>
            <person name="Overmann J."/>
            <person name="Amann R."/>
            <person name="Jetten M.S.M."/>
            <person name="Mascher T."/>
            <person name="Medema M.H."/>
            <person name="Devos D.P."/>
            <person name="Kaster A.-K."/>
            <person name="Ovreas L."/>
            <person name="Rohde M."/>
            <person name="Galperin M.Y."/>
            <person name="Jogler C."/>
        </authorList>
    </citation>
    <scope>NUCLEOTIDE SEQUENCE [LARGE SCALE GENOMIC DNA]</scope>
    <source>
        <strain evidence="2 3">KS4</strain>
    </source>
</reference>
<dbReference type="InterPro" id="IPR000182">
    <property type="entry name" value="GNAT_dom"/>
</dbReference>
<dbReference type="PROSITE" id="PS51186">
    <property type="entry name" value="GNAT"/>
    <property type="match status" value="1"/>
</dbReference>
<feature type="domain" description="N-acetyltransferase" evidence="1">
    <location>
        <begin position="9"/>
        <end position="149"/>
    </location>
</feature>
<organism evidence="2 3">
    <name type="scientific">Poriferisphaera corsica</name>
    <dbReference type="NCBI Taxonomy" id="2528020"/>
    <lineage>
        <taxon>Bacteria</taxon>
        <taxon>Pseudomonadati</taxon>
        <taxon>Planctomycetota</taxon>
        <taxon>Phycisphaerae</taxon>
        <taxon>Phycisphaerales</taxon>
        <taxon>Phycisphaeraceae</taxon>
        <taxon>Poriferisphaera</taxon>
    </lineage>
</organism>
<evidence type="ECO:0000313" key="3">
    <source>
        <dbReference type="Proteomes" id="UP000317369"/>
    </source>
</evidence>
<protein>
    <submittedName>
        <fullName evidence="2">Acetyltransferase (GNAT) family protein</fullName>
    </submittedName>
</protein>
<dbReference type="Gene3D" id="3.40.630.30">
    <property type="match status" value="1"/>
</dbReference>
<accession>A0A517YW12</accession>
<keyword evidence="2" id="KW-0808">Transferase</keyword>
<evidence type="ECO:0000313" key="2">
    <source>
        <dbReference type="EMBL" id="QDU34423.1"/>
    </source>
</evidence>
<evidence type="ECO:0000259" key="1">
    <source>
        <dbReference type="PROSITE" id="PS51186"/>
    </source>
</evidence>
<dbReference type="InterPro" id="IPR016181">
    <property type="entry name" value="Acyl_CoA_acyltransferase"/>
</dbReference>
<sequence length="149" mass="16670">MTDNHAIHIEIIPHTIPWPPQANELFGRDAIRFIPTIPTTHDQSTNLSTEPPLPHLIGFFENNTLIAGLLYLQFNDHAAIHHLIIPPQHRGKGIAGSLLRRAISFAESHNATYLLTTAGFGCHDHINLYTRLGFQSTSDHAPYIMIKTL</sequence>
<dbReference type="GO" id="GO:0016747">
    <property type="term" value="F:acyltransferase activity, transferring groups other than amino-acyl groups"/>
    <property type="evidence" value="ECO:0007669"/>
    <property type="project" value="InterPro"/>
</dbReference>
<dbReference type="SUPFAM" id="SSF55729">
    <property type="entry name" value="Acyl-CoA N-acyltransferases (Nat)"/>
    <property type="match status" value="1"/>
</dbReference>
<dbReference type="KEGG" id="pcor:KS4_24930"/>